<evidence type="ECO:0000313" key="2">
    <source>
        <dbReference type="Proteomes" id="UP000276829"/>
    </source>
</evidence>
<accession>A0A3M3FQA8</accession>
<dbReference type="EMBL" id="RBON01000265">
    <property type="protein sequence ID" value="RMM64061.1"/>
    <property type="molecule type" value="Genomic_DNA"/>
</dbReference>
<protein>
    <submittedName>
        <fullName evidence="1">Uncharacterized protein</fullName>
    </submittedName>
</protein>
<reference evidence="1 2" key="1">
    <citation type="submission" date="2018-08" db="EMBL/GenBank/DDBJ databases">
        <title>Recombination of ecologically and evolutionarily significant loci maintains genetic cohesion in the Pseudomonas syringae species complex.</title>
        <authorList>
            <person name="Dillon M."/>
            <person name="Thakur S."/>
            <person name="Almeida R.N.D."/>
            <person name="Weir B.S."/>
            <person name="Guttman D.S."/>
        </authorList>
    </citation>
    <scope>NUCLEOTIDE SEQUENCE [LARGE SCALE GENOMIC DNA]</scope>
    <source>
        <strain evidence="1 2">ICMP 4324</strain>
    </source>
</reference>
<sequence length="65" mass="7605">MDNWFWLEAYGSYLNPSALALTTATAYRSLQRAFNGSWPQPRFLAHLDHASFRRHKIRVFAMDTT</sequence>
<comment type="caution">
    <text evidence="1">The sequence shown here is derived from an EMBL/GenBank/DDBJ whole genome shotgun (WGS) entry which is preliminary data.</text>
</comment>
<dbReference type="AlphaFoldDB" id="A0A3M3FQA8"/>
<gene>
    <name evidence="1" type="ORF">ALQ73_00247</name>
</gene>
<organism evidence="1 2">
    <name type="scientific">Pseudomonas savastanoi pv. glycinea</name>
    <name type="common">Pseudomonas syringae pv. glycinea</name>
    <dbReference type="NCBI Taxonomy" id="318"/>
    <lineage>
        <taxon>Bacteria</taxon>
        <taxon>Pseudomonadati</taxon>
        <taxon>Pseudomonadota</taxon>
        <taxon>Gammaproteobacteria</taxon>
        <taxon>Pseudomonadales</taxon>
        <taxon>Pseudomonadaceae</taxon>
        <taxon>Pseudomonas</taxon>
    </lineage>
</organism>
<name>A0A3M3FQA8_PSESG</name>
<evidence type="ECO:0000313" key="1">
    <source>
        <dbReference type="EMBL" id="RMM64061.1"/>
    </source>
</evidence>
<proteinExistence type="predicted"/>
<dbReference type="Proteomes" id="UP000276829">
    <property type="component" value="Unassembled WGS sequence"/>
</dbReference>